<evidence type="ECO:0000313" key="15">
    <source>
        <dbReference type="Proteomes" id="UP001152320"/>
    </source>
</evidence>
<keyword evidence="11 12" id="KW-0472">Membrane</keyword>
<dbReference type="PANTHER" id="PTHR43876">
    <property type="entry name" value="UBIQUINONE BIOSYNTHESIS MONOOXYGENASE COQ6, MITOCHONDRIAL"/>
    <property type="match status" value="1"/>
</dbReference>
<keyword evidence="7" id="KW-0809">Transit peptide</keyword>
<dbReference type="EMBL" id="JAIZAY010000003">
    <property type="protein sequence ID" value="KAJ8045439.1"/>
    <property type="molecule type" value="Genomic_DNA"/>
</dbReference>
<comment type="subunit">
    <text evidence="12">Component of a multi-subunit COQ enzyme complex.</text>
</comment>
<dbReference type="EC" id="1.14.15.46" evidence="12"/>
<dbReference type="GO" id="GO:0031314">
    <property type="term" value="C:extrinsic component of mitochondrial inner membrane"/>
    <property type="evidence" value="ECO:0007669"/>
    <property type="project" value="UniProtKB-UniRule"/>
</dbReference>
<keyword evidence="4 12" id="KW-0831">Ubiquinone biosynthesis</keyword>
<comment type="cofactor">
    <cofactor evidence="1 12">
        <name>FAD</name>
        <dbReference type="ChEBI" id="CHEBI:57692"/>
    </cofactor>
</comment>
<dbReference type="Proteomes" id="UP001152320">
    <property type="component" value="Chromosome 3"/>
</dbReference>
<dbReference type="GO" id="GO:0106364">
    <property type="term" value="F:4-hydroxy-3-all-trans-polyprenylbenzoate oxygenase activity"/>
    <property type="evidence" value="ECO:0007669"/>
    <property type="project" value="UniProtKB-EC"/>
</dbReference>
<evidence type="ECO:0000256" key="3">
    <source>
        <dbReference type="ARBA" id="ARBA00022630"/>
    </source>
</evidence>
<dbReference type="NCBIfam" id="TIGR01989">
    <property type="entry name" value="COQ6"/>
    <property type="match status" value="1"/>
</dbReference>
<comment type="catalytic activity">
    <reaction evidence="12">
        <text>a 4-hydroxy-3-(all-trans-polyprenyl)benzoate + 2 reduced [2Fe-2S]-[ferredoxin] + O2 + 2 H(+) = a 3,4-dihydroxy-5-(all-trans-polyprenyl)benzoate + 2 oxidized [2Fe-2S]-[ferredoxin] + H2O</text>
        <dbReference type="Rhea" id="RHEA:81195"/>
        <dbReference type="Rhea" id="RHEA-COMP:9514"/>
        <dbReference type="Rhea" id="RHEA-COMP:10000"/>
        <dbReference type="Rhea" id="RHEA-COMP:10001"/>
        <dbReference type="Rhea" id="RHEA-COMP:10930"/>
        <dbReference type="ChEBI" id="CHEBI:15377"/>
        <dbReference type="ChEBI" id="CHEBI:15378"/>
        <dbReference type="ChEBI" id="CHEBI:15379"/>
        <dbReference type="ChEBI" id="CHEBI:33737"/>
        <dbReference type="ChEBI" id="CHEBI:33738"/>
        <dbReference type="ChEBI" id="CHEBI:64694"/>
        <dbReference type="ChEBI" id="CHEBI:78396"/>
        <dbReference type="EC" id="1.14.15.45"/>
    </reaction>
</comment>
<keyword evidence="15" id="KW-1185">Reference proteome</keyword>
<proteinExistence type="inferred from homology"/>
<keyword evidence="9 12" id="KW-0503">Monooxygenase</keyword>
<dbReference type="Pfam" id="PF01494">
    <property type="entry name" value="FAD_binding_3"/>
    <property type="match status" value="2"/>
</dbReference>
<dbReference type="AlphaFoldDB" id="A0A9Q1CJ65"/>
<comment type="function">
    <text evidence="12">FAD-dependent monooxygenase required for two non-consecutive steps during ubiquinone biosynthesis. Required for the C5-ring hydroxylation during ubiquinone biosynthesis by catalyzing the hydroxylation of 4-hydroxy-3-(all-trans-polyprenyl)benzoic acid to 3,4-dihydroxy-5-(all-trans-polyprenyl)benzoic acid. Also acts downstream of coq4, for the C1-hydroxylation during ubiquinone biosynthesis by catalyzing the hydroxylation of 2-methoxy-6-(all-trans-polyprenyl)phenol to 2-methoxy-6-(all-trans-polyprenyl)benzene-1,4-diol. The electrons required for the hydroxylation reaction are funneled indirectly to coq6 from NADPH via a ferredoxin/ferredoxin reductase system.</text>
</comment>
<evidence type="ECO:0000256" key="8">
    <source>
        <dbReference type="ARBA" id="ARBA00023002"/>
    </source>
</evidence>
<dbReference type="FunFam" id="3.50.50.60:FF:000021">
    <property type="entry name" value="Ubiquinone biosynthesis monooxygenase COQ6"/>
    <property type="match status" value="1"/>
</dbReference>
<dbReference type="FunFam" id="3.50.50.60:FF:000086">
    <property type="entry name" value="Ubiquinone biosynthesis monooxygenase COQ6, mitochondrial"/>
    <property type="match status" value="1"/>
</dbReference>
<dbReference type="GO" id="GO:0071949">
    <property type="term" value="F:FAD binding"/>
    <property type="evidence" value="ECO:0007669"/>
    <property type="project" value="InterPro"/>
</dbReference>
<evidence type="ECO:0000256" key="12">
    <source>
        <dbReference type="HAMAP-Rule" id="MF_03193"/>
    </source>
</evidence>
<comment type="caution">
    <text evidence="14">The sequence shown here is derived from an EMBL/GenBank/DDBJ whole genome shotgun (WGS) entry which is preliminary data.</text>
</comment>
<comment type="subcellular location">
    <subcellularLocation>
        <location evidence="12">Mitochondrion inner membrane</location>
        <topology evidence="12">Peripheral membrane protein</topology>
        <orientation evidence="12">Matrix side</orientation>
    </subcellularLocation>
</comment>
<dbReference type="InterPro" id="IPR036188">
    <property type="entry name" value="FAD/NAD-bd_sf"/>
</dbReference>
<keyword evidence="8 12" id="KW-0560">Oxidoreductase</keyword>
<evidence type="ECO:0000259" key="13">
    <source>
        <dbReference type="Pfam" id="PF01494"/>
    </source>
</evidence>
<name>A0A9Q1CJ65_HOLLE</name>
<dbReference type="PROSITE" id="PS01304">
    <property type="entry name" value="UBIH"/>
    <property type="match status" value="1"/>
</dbReference>
<protein>
    <recommendedName>
        <fullName evidence="12">Ubiquinone biosynthesis monooxygenase COQ6, mitochondrial</fullName>
        <ecNumber evidence="12">1.14.15.45</ecNumber>
    </recommendedName>
    <alternativeName>
        <fullName evidence="12">2-methoxy-6-polyprenolphenol 4-hydroxylase</fullName>
        <ecNumber evidence="12">1.14.15.46</ecNumber>
    </alternativeName>
</protein>
<evidence type="ECO:0000256" key="10">
    <source>
        <dbReference type="ARBA" id="ARBA00023128"/>
    </source>
</evidence>
<evidence type="ECO:0000256" key="6">
    <source>
        <dbReference type="ARBA" id="ARBA00022827"/>
    </source>
</evidence>
<reference evidence="14" key="1">
    <citation type="submission" date="2021-10" db="EMBL/GenBank/DDBJ databases">
        <title>Tropical sea cucumber genome reveals ecological adaptation and Cuvierian tubules defense mechanism.</title>
        <authorList>
            <person name="Chen T."/>
        </authorList>
    </citation>
    <scope>NUCLEOTIDE SEQUENCE</scope>
    <source>
        <strain evidence="14">Nanhai2018</strain>
        <tissue evidence="14">Muscle</tissue>
    </source>
</reference>
<dbReference type="InterPro" id="IPR000689">
    <property type="entry name" value="UbQ_mOase_COQ6"/>
</dbReference>
<dbReference type="GO" id="GO:0120538">
    <property type="term" value="F:2-methoxy-6-polyprenolphenol 4-hydroxylase activity"/>
    <property type="evidence" value="ECO:0007669"/>
    <property type="project" value="UniProtKB-EC"/>
</dbReference>
<sequence length="501" mass="54999">MAMQTICQLHNRCLKSLATLVVCPARSLTCLAKKQRESCHHHRFQSRVRRFSQDSSSKPVTPFYDVVIVGGGMAGGALACALGSEVTLADHKILLLDHGKKPPKLTPESLGSEYSNRVCALNPQSKKLLSGIGAWSTIEKLRCKPFHRMQVWDACSDSLIAFNHPDLIQELAYIVENNVTISALTEQLEHLKQGNVDVWYETGLANLKVPVQGTIDQESWVTVTLKDMSKVKTRLLVGADGANSQVRKFGGFTMTRWTYDQSAVVATLHLAEQTENHVAWQRFLPTGPIAMLPLSETHSSLVWSTTHEEAKKLLQMSDDEFVEAVNHAFWDDSHHVASLDIVTQIFEDVLKVLQPDDSSSVRQLPPSVGGIQPGSRAKFPLGLGHAMHYVKPRIALIGDAAHRVHPLAGQGINLGFGDVSCLKDVLVKCANLGGDFGSISSLTDYETQRQRHVVPIMMVIDALKRLYSTTNPAAVLARSLGLQATNALKPLKDTIIDSASR</sequence>
<evidence type="ECO:0000256" key="5">
    <source>
        <dbReference type="ARBA" id="ARBA00022792"/>
    </source>
</evidence>
<dbReference type="SUPFAM" id="SSF51905">
    <property type="entry name" value="FAD/NAD(P)-binding domain"/>
    <property type="match status" value="1"/>
</dbReference>
<keyword evidence="14" id="KW-0830">Ubiquinone</keyword>
<dbReference type="GO" id="GO:0016712">
    <property type="term" value="F:oxidoreductase activity, acting on paired donors, with incorporation or reduction of molecular oxygen, reduced flavin or flavoprotein as one donor, and incorporation of one atom of oxygen"/>
    <property type="evidence" value="ECO:0007669"/>
    <property type="project" value="UniProtKB-UniRule"/>
</dbReference>
<keyword evidence="6 12" id="KW-0274">FAD</keyword>
<accession>A0A9Q1CJ65</accession>
<dbReference type="InterPro" id="IPR018168">
    <property type="entry name" value="Ubi_Hdrlase_CS"/>
</dbReference>
<dbReference type="InterPro" id="IPR002938">
    <property type="entry name" value="FAD-bd"/>
</dbReference>
<comment type="catalytic activity">
    <reaction evidence="12">
        <text>a 2-methoxy-6-(all-trans-polyprenyl)phenol + 2 reduced [2Fe-2S]-[ferredoxin] + O2 + 2 H(+) = a 2-methoxy-6-(all-trans-polyprenyl)benzene-1,4-diol + 2 oxidized [2Fe-2S]-[ferredoxin] + H2O</text>
        <dbReference type="Rhea" id="RHEA:81183"/>
        <dbReference type="Rhea" id="RHEA-COMP:9551"/>
        <dbReference type="Rhea" id="RHEA-COMP:10000"/>
        <dbReference type="Rhea" id="RHEA-COMP:10001"/>
        <dbReference type="Rhea" id="RHEA-COMP:10858"/>
        <dbReference type="ChEBI" id="CHEBI:15377"/>
        <dbReference type="ChEBI" id="CHEBI:15378"/>
        <dbReference type="ChEBI" id="CHEBI:15379"/>
        <dbReference type="ChEBI" id="CHEBI:33737"/>
        <dbReference type="ChEBI" id="CHEBI:33738"/>
        <dbReference type="ChEBI" id="CHEBI:62731"/>
        <dbReference type="ChEBI" id="CHEBI:84166"/>
        <dbReference type="EC" id="1.14.15.46"/>
    </reaction>
</comment>
<evidence type="ECO:0000313" key="14">
    <source>
        <dbReference type="EMBL" id="KAJ8045439.1"/>
    </source>
</evidence>
<keyword evidence="3 12" id="KW-0285">Flavoprotein</keyword>
<dbReference type="Gene3D" id="3.50.50.60">
    <property type="entry name" value="FAD/NAD(P)-binding domain"/>
    <property type="match status" value="2"/>
</dbReference>
<comment type="pathway">
    <text evidence="12">Cofactor biosynthesis; ubiquinone biosynthesis.</text>
</comment>
<keyword evidence="5 12" id="KW-0999">Mitochondrion inner membrane</keyword>
<keyword evidence="10 12" id="KW-0496">Mitochondrion</keyword>
<dbReference type="NCBIfam" id="TIGR01988">
    <property type="entry name" value="Ubi-OHases"/>
    <property type="match status" value="1"/>
</dbReference>
<dbReference type="EC" id="1.14.15.45" evidence="12"/>
<dbReference type="PRINTS" id="PR00420">
    <property type="entry name" value="RNGMNOXGNASE"/>
</dbReference>
<evidence type="ECO:0000256" key="2">
    <source>
        <dbReference type="ARBA" id="ARBA00005349"/>
    </source>
</evidence>
<feature type="domain" description="FAD-binding" evidence="13">
    <location>
        <begin position="385"/>
        <end position="453"/>
    </location>
</feature>
<evidence type="ECO:0000256" key="7">
    <source>
        <dbReference type="ARBA" id="ARBA00022946"/>
    </source>
</evidence>
<gene>
    <name evidence="14" type="ORF">HOLleu_08451</name>
</gene>
<evidence type="ECO:0000256" key="1">
    <source>
        <dbReference type="ARBA" id="ARBA00001974"/>
    </source>
</evidence>
<dbReference type="FunFam" id="3.30.9.10:FF:000111">
    <property type="entry name" value="Ubiquinone biosynthesis monooxygenase COQ6, mitochondrial"/>
    <property type="match status" value="1"/>
</dbReference>
<dbReference type="HAMAP" id="MF_03193">
    <property type="entry name" value="COQ6_monooxygenase"/>
    <property type="match status" value="1"/>
</dbReference>
<dbReference type="PANTHER" id="PTHR43876:SF7">
    <property type="entry name" value="UBIQUINONE BIOSYNTHESIS MONOOXYGENASE COQ6, MITOCHONDRIAL"/>
    <property type="match status" value="1"/>
</dbReference>
<comment type="similarity">
    <text evidence="2 12">Belongs to the UbiH/COQ6 family.</text>
</comment>
<evidence type="ECO:0000256" key="9">
    <source>
        <dbReference type="ARBA" id="ARBA00023033"/>
    </source>
</evidence>
<feature type="domain" description="FAD-binding" evidence="13">
    <location>
        <begin position="64"/>
        <end position="338"/>
    </location>
</feature>
<evidence type="ECO:0000256" key="11">
    <source>
        <dbReference type="ARBA" id="ARBA00023136"/>
    </source>
</evidence>
<evidence type="ECO:0000256" key="4">
    <source>
        <dbReference type="ARBA" id="ARBA00022688"/>
    </source>
</evidence>
<organism evidence="14 15">
    <name type="scientific">Holothuria leucospilota</name>
    <name type="common">Black long sea cucumber</name>
    <name type="synonym">Mertensiothuria leucospilota</name>
    <dbReference type="NCBI Taxonomy" id="206669"/>
    <lineage>
        <taxon>Eukaryota</taxon>
        <taxon>Metazoa</taxon>
        <taxon>Echinodermata</taxon>
        <taxon>Eleutherozoa</taxon>
        <taxon>Echinozoa</taxon>
        <taxon>Holothuroidea</taxon>
        <taxon>Aspidochirotacea</taxon>
        <taxon>Aspidochirotida</taxon>
        <taxon>Holothuriidae</taxon>
        <taxon>Holothuria</taxon>
    </lineage>
</organism>
<dbReference type="OrthoDB" id="683240at2759"/>
<dbReference type="InterPro" id="IPR010971">
    <property type="entry name" value="UbiH/COQ6"/>
</dbReference>
<dbReference type="InterPro" id="IPR051205">
    <property type="entry name" value="UbiH/COQ6_monooxygenase"/>
</dbReference>